<evidence type="ECO:0000313" key="2">
    <source>
        <dbReference type="EMBL" id="RGY15675.1"/>
    </source>
</evidence>
<dbReference type="PANTHER" id="PTHR46546:SF4">
    <property type="entry name" value="SHEWANELLA-LIKE PROTEIN PHOSPHATASE 1"/>
    <property type="match status" value="1"/>
</dbReference>
<dbReference type="OrthoDB" id="7550081at2"/>
<comment type="caution">
    <text evidence="2">The sequence shown here is derived from an EMBL/GenBank/DDBJ whole genome shotgun (WGS) entry which is preliminary data.</text>
</comment>
<dbReference type="SUPFAM" id="SSF56300">
    <property type="entry name" value="Metallo-dependent phosphatases"/>
    <property type="match status" value="1"/>
</dbReference>
<feature type="domain" description="Calcineurin-like phosphoesterase" evidence="1">
    <location>
        <begin position="107"/>
        <end position="328"/>
    </location>
</feature>
<dbReference type="AlphaFoldDB" id="A0A413ILH6"/>
<dbReference type="InterPro" id="IPR004843">
    <property type="entry name" value="Calcineurin-like_PHP"/>
</dbReference>
<dbReference type="RefSeq" id="WP_117775213.1">
    <property type="nucleotide sequence ID" value="NZ_DBFBMK010000013.1"/>
</dbReference>
<dbReference type="Gene3D" id="3.60.21.10">
    <property type="match status" value="1"/>
</dbReference>
<gene>
    <name evidence="2" type="ORF">DXA50_12615</name>
</gene>
<name>A0A413ILH6_9BACT</name>
<dbReference type="EMBL" id="QSCR01000023">
    <property type="protein sequence ID" value="RGY15675.1"/>
    <property type="molecule type" value="Genomic_DNA"/>
</dbReference>
<sequence length="382" mass="43793">MKILKIVACLLFFSFVWSVGYGDIPLKQKKEEQAKQAPVDGPYVLYDKVGNVRVICVDERGVVRDSVYGKLPEGFKLDVVSQKGNHRFQVKLHPVERPLWKSGQREKTLIISDPHGDLESFISVLRNNGVIGKHYEWTYEKNQVIVIGDVFDRGKDVLPIFWLMYKLEQEAWEAGGVMTFMLGNHEEMVLRGNLKYTRSKYKDLATSLGMEYADLWHETSELGYWLRSRNLIQIVGKNLFVHAGLSKEFTGMENTVAEVNEEAAKSIFLSKKERQELSALSDSIYGNRGPFWFRGMVKDEEKCRPSTPEDVDHILKQYSVNRVFVGHTIFDDVTAFFDGKVVAVNVNNQKNREAGKGRGILMKGSTLYVIYDKGKPRKFLYQ</sequence>
<evidence type="ECO:0000313" key="3">
    <source>
        <dbReference type="Proteomes" id="UP000286063"/>
    </source>
</evidence>
<dbReference type="InterPro" id="IPR029052">
    <property type="entry name" value="Metallo-depent_PP-like"/>
</dbReference>
<evidence type="ECO:0000259" key="1">
    <source>
        <dbReference type="Pfam" id="PF00149"/>
    </source>
</evidence>
<accession>A0A413ILH6</accession>
<protein>
    <submittedName>
        <fullName evidence="2">Metallophosphatase</fullName>
    </submittedName>
</protein>
<reference evidence="2 3" key="1">
    <citation type="submission" date="2018-08" db="EMBL/GenBank/DDBJ databases">
        <title>A genome reference for cultivated species of the human gut microbiota.</title>
        <authorList>
            <person name="Zou Y."/>
            <person name="Xue W."/>
            <person name="Luo G."/>
        </authorList>
    </citation>
    <scope>NUCLEOTIDE SEQUENCE [LARGE SCALE GENOMIC DNA]</scope>
    <source>
        <strain evidence="2 3">OF02-7</strain>
    </source>
</reference>
<dbReference type="GO" id="GO:0016787">
    <property type="term" value="F:hydrolase activity"/>
    <property type="evidence" value="ECO:0007669"/>
    <property type="project" value="InterPro"/>
</dbReference>
<dbReference type="PANTHER" id="PTHR46546">
    <property type="entry name" value="SHEWANELLA-LIKE PROTEIN PHOSPHATASE 1"/>
    <property type="match status" value="1"/>
</dbReference>
<organism evidence="2 3">
    <name type="scientific">Butyricimonas virosa</name>
    <dbReference type="NCBI Taxonomy" id="544645"/>
    <lineage>
        <taxon>Bacteria</taxon>
        <taxon>Pseudomonadati</taxon>
        <taxon>Bacteroidota</taxon>
        <taxon>Bacteroidia</taxon>
        <taxon>Bacteroidales</taxon>
        <taxon>Odoribacteraceae</taxon>
        <taxon>Butyricimonas</taxon>
    </lineage>
</organism>
<dbReference type="Pfam" id="PF00149">
    <property type="entry name" value="Metallophos"/>
    <property type="match status" value="1"/>
</dbReference>
<dbReference type="Proteomes" id="UP000286063">
    <property type="component" value="Unassembled WGS sequence"/>
</dbReference>
<proteinExistence type="predicted"/>